<dbReference type="PANTHER" id="PTHR44086">
    <property type="entry name" value="THIOSULFATE SULFURTRANSFERASE RDL2, MITOCHONDRIAL-RELATED"/>
    <property type="match status" value="1"/>
</dbReference>
<evidence type="ECO:0000313" key="4">
    <source>
        <dbReference type="Proteomes" id="UP000182894"/>
    </source>
</evidence>
<dbReference type="PROSITE" id="PS50206">
    <property type="entry name" value="RHODANESE_3"/>
    <property type="match status" value="1"/>
</dbReference>
<dbReference type="AlphaFoldDB" id="A0A1G7UIV0"/>
<sequence>MSLKSISPQAASELMNQGAVLVDIRAADEHARERIAQARHVPMDRLRSGGLPLDGASAIIFHCRSGNRTRVNAPTLGACTACEAYVLEGGLDAWKKAGLPVVADASQPLELQRQVQIVAGSLIVLGAVLGATISPWFHVLSGFVGAGLVFAGVSGFCGLARVLMRMPWNRRALAG</sequence>
<dbReference type="EMBL" id="FNCO01000002">
    <property type="protein sequence ID" value="SDG47434.1"/>
    <property type="molecule type" value="Genomic_DNA"/>
</dbReference>
<evidence type="ECO:0000256" key="1">
    <source>
        <dbReference type="SAM" id="Phobius"/>
    </source>
</evidence>
<keyword evidence="4" id="KW-1185">Reference proteome</keyword>
<dbReference type="GO" id="GO:0004792">
    <property type="term" value="F:thiosulfate-cyanide sulfurtransferase activity"/>
    <property type="evidence" value="ECO:0007669"/>
    <property type="project" value="TreeGrafter"/>
</dbReference>
<feature type="transmembrane region" description="Helical" evidence="1">
    <location>
        <begin position="143"/>
        <end position="163"/>
    </location>
</feature>
<gene>
    <name evidence="3" type="ORF">SAMN05216605_102185</name>
</gene>
<protein>
    <submittedName>
        <fullName evidence="3">Rhodanese-related sulfurtransferase</fullName>
    </submittedName>
</protein>
<name>A0A1G7UIV0_9PSED</name>
<keyword evidence="1" id="KW-1133">Transmembrane helix</keyword>
<dbReference type="Gene3D" id="3.40.250.10">
    <property type="entry name" value="Rhodanese-like domain"/>
    <property type="match status" value="1"/>
</dbReference>
<feature type="transmembrane region" description="Helical" evidence="1">
    <location>
        <begin position="117"/>
        <end position="137"/>
    </location>
</feature>
<dbReference type="SUPFAM" id="SSF52821">
    <property type="entry name" value="Rhodanese/Cell cycle control phosphatase"/>
    <property type="match status" value="1"/>
</dbReference>
<dbReference type="PANTHER" id="PTHR44086:SF10">
    <property type="entry name" value="THIOSULFATE SULFURTRANSFERASE_RHODANESE-LIKE DOMAIN-CONTAINING PROTEIN 3"/>
    <property type="match status" value="1"/>
</dbReference>
<dbReference type="Pfam" id="PF00581">
    <property type="entry name" value="Rhodanese"/>
    <property type="match status" value="1"/>
</dbReference>
<dbReference type="InterPro" id="IPR021309">
    <property type="entry name" value="YgaP-like_TM"/>
</dbReference>
<dbReference type="InterPro" id="IPR036873">
    <property type="entry name" value="Rhodanese-like_dom_sf"/>
</dbReference>
<accession>A0A1G7UIV0</accession>
<dbReference type="SMART" id="SM00450">
    <property type="entry name" value="RHOD"/>
    <property type="match status" value="1"/>
</dbReference>
<evidence type="ECO:0000259" key="2">
    <source>
        <dbReference type="PROSITE" id="PS50206"/>
    </source>
</evidence>
<reference evidence="4" key="1">
    <citation type="submission" date="2016-10" db="EMBL/GenBank/DDBJ databases">
        <authorList>
            <person name="Varghese N."/>
            <person name="Submissions S."/>
        </authorList>
    </citation>
    <scope>NUCLEOTIDE SEQUENCE [LARGE SCALE GENOMIC DNA]</scope>
    <source>
        <strain evidence="4">ATCC 700689</strain>
    </source>
</reference>
<keyword evidence="3" id="KW-0808">Transferase</keyword>
<dbReference type="STRING" id="89065.SAMN05216605_102185"/>
<dbReference type="CDD" id="cd01527">
    <property type="entry name" value="RHOD_YgaP"/>
    <property type="match status" value="1"/>
</dbReference>
<dbReference type="RefSeq" id="WP_004350638.1">
    <property type="nucleotide sequence ID" value="NZ_FNCO01000002.1"/>
</dbReference>
<dbReference type="Gene3D" id="6.10.140.1340">
    <property type="match status" value="1"/>
</dbReference>
<organism evidence="3 4">
    <name type="scientific">Pseudomonas abietaniphila</name>
    <dbReference type="NCBI Taxonomy" id="89065"/>
    <lineage>
        <taxon>Bacteria</taxon>
        <taxon>Pseudomonadati</taxon>
        <taxon>Pseudomonadota</taxon>
        <taxon>Gammaproteobacteria</taxon>
        <taxon>Pseudomonadales</taxon>
        <taxon>Pseudomonadaceae</taxon>
        <taxon>Pseudomonas</taxon>
    </lineage>
</organism>
<keyword evidence="1" id="KW-0472">Membrane</keyword>
<dbReference type="Pfam" id="PF11127">
    <property type="entry name" value="YgaP-like_TM"/>
    <property type="match status" value="1"/>
</dbReference>
<dbReference type="OrthoDB" id="1445766at2"/>
<dbReference type="Proteomes" id="UP000182894">
    <property type="component" value="Unassembled WGS sequence"/>
</dbReference>
<feature type="domain" description="Rhodanese" evidence="2">
    <location>
        <begin position="15"/>
        <end position="103"/>
    </location>
</feature>
<keyword evidence="1" id="KW-0812">Transmembrane</keyword>
<proteinExistence type="predicted"/>
<dbReference type="InterPro" id="IPR001763">
    <property type="entry name" value="Rhodanese-like_dom"/>
</dbReference>
<evidence type="ECO:0000313" key="3">
    <source>
        <dbReference type="EMBL" id="SDG47434.1"/>
    </source>
</evidence>